<feature type="signal peptide" evidence="2">
    <location>
        <begin position="1"/>
        <end position="23"/>
    </location>
</feature>
<gene>
    <name evidence="3" type="ORF">NT6N_21600</name>
</gene>
<feature type="region of interest" description="Disordered" evidence="1">
    <location>
        <begin position="83"/>
        <end position="113"/>
    </location>
</feature>
<dbReference type="AlphaFoldDB" id="A0AAT9FM74"/>
<accession>A0AAT9FM74</accession>
<reference evidence="3" key="1">
    <citation type="submission" date="2024-07" db="EMBL/GenBank/DDBJ databases">
        <title>Complete genome sequence of Verrucomicrobiaceae bacterium NT6N.</title>
        <authorList>
            <person name="Huang C."/>
            <person name="Takami H."/>
            <person name="Hamasaki K."/>
        </authorList>
    </citation>
    <scope>NUCLEOTIDE SEQUENCE</scope>
    <source>
        <strain evidence="3">NT6N</strain>
    </source>
</reference>
<evidence type="ECO:0000256" key="2">
    <source>
        <dbReference type="SAM" id="SignalP"/>
    </source>
</evidence>
<evidence type="ECO:0000313" key="3">
    <source>
        <dbReference type="EMBL" id="BDS07120.1"/>
    </source>
</evidence>
<dbReference type="KEGG" id="osu:NT6N_21600"/>
<dbReference type="EMBL" id="AP026866">
    <property type="protein sequence ID" value="BDS07120.1"/>
    <property type="molecule type" value="Genomic_DNA"/>
</dbReference>
<keyword evidence="2" id="KW-0732">Signal</keyword>
<protein>
    <submittedName>
        <fullName evidence="3">Uncharacterized protein</fullName>
    </submittedName>
</protein>
<sequence length="284" mass="32036">MKFNTIRSTAIGLMLLTQGVCFAQQESEPQVTTRVDLVSIGEEIPGLKIGKSGPAVSALAFRYNKTVRYRGSRIIEISQVFKTSRRPGQEEEQEDELIPLPRQQNPDLKVGQKDSISKAIEKRREKNPELVALAVVPPNARHITILLAKAENETYRAFVINDDPVKLPEGQMRVHNFCNHKVSLRFDGKKAMLLEPTRAKQIKPKNGSNTINYLLAYPKKGKWKIQESNVIRINSQEQVQMIILHSRSSFFVSGSGSRGGHLQVAVLRRDKSLRQPRDTDSDVE</sequence>
<proteinExistence type="predicted"/>
<name>A0AAT9FM74_9BACT</name>
<feature type="chain" id="PRO_5043434310" evidence="2">
    <location>
        <begin position="24"/>
        <end position="284"/>
    </location>
</feature>
<evidence type="ECO:0000256" key="1">
    <source>
        <dbReference type="SAM" id="MobiDB-lite"/>
    </source>
</evidence>
<organism evidence="3">
    <name type="scientific">Oceaniferula spumae</name>
    <dbReference type="NCBI Taxonomy" id="2979115"/>
    <lineage>
        <taxon>Bacteria</taxon>
        <taxon>Pseudomonadati</taxon>
        <taxon>Verrucomicrobiota</taxon>
        <taxon>Verrucomicrobiia</taxon>
        <taxon>Verrucomicrobiales</taxon>
        <taxon>Verrucomicrobiaceae</taxon>
        <taxon>Oceaniferula</taxon>
    </lineage>
</organism>